<dbReference type="EMBL" id="HG994367">
    <property type="protein sequence ID" value="CAF1703544.1"/>
    <property type="molecule type" value="Genomic_DNA"/>
</dbReference>
<reference evidence="1" key="1">
    <citation type="submission" date="2021-01" db="EMBL/GenBank/DDBJ databases">
        <authorList>
            <consortium name="Genoscope - CEA"/>
            <person name="William W."/>
        </authorList>
    </citation>
    <scope>NUCLEOTIDE SEQUENCE</scope>
</reference>
<protein>
    <submittedName>
        <fullName evidence="1">(rape) hypothetical protein</fullName>
    </submittedName>
</protein>
<accession>A0A816ICS4</accession>
<sequence>MGCVFSFLGNQLPVPGRQLLSDHNRFQKTGTDSVYELKETHTGCLVKVDIPGCSEASWWVNDNNVLFFADEPHKGPFHGRRYGGTLVFDSVD</sequence>
<name>A0A816ICS4_BRANA</name>
<organism evidence="1">
    <name type="scientific">Brassica napus</name>
    <name type="common">Rape</name>
    <dbReference type="NCBI Taxonomy" id="3708"/>
    <lineage>
        <taxon>Eukaryota</taxon>
        <taxon>Viridiplantae</taxon>
        <taxon>Streptophyta</taxon>
        <taxon>Embryophyta</taxon>
        <taxon>Tracheophyta</taxon>
        <taxon>Spermatophyta</taxon>
        <taxon>Magnoliopsida</taxon>
        <taxon>eudicotyledons</taxon>
        <taxon>Gunneridae</taxon>
        <taxon>Pentapetalae</taxon>
        <taxon>rosids</taxon>
        <taxon>malvids</taxon>
        <taxon>Brassicales</taxon>
        <taxon>Brassicaceae</taxon>
        <taxon>Brassiceae</taxon>
        <taxon>Brassica</taxon>
    </lineage>
</organism>
<evidence type="ECO:0000313" key="1">
    <source>
        <dbReference type="EMBL" id="CAF1703544.1"/>
    </source>
</evidence>
<gene>
    <name evidence="1" type="ORF">DARMORV10_C03P42220.1</name>
</gene>
<proteinExistence type="predicted"/>
<dbReference type="Proteomes" id="UP001295469">
    <property type="component" value="Chromosome C03"/>
</dbReference>
<dbReference type="AlphaFoldDB" id="A0A816ICS4"/>